<name>A0A6J4NUG8_9ACTN</name>
<dbReference type="EMBL" id="CADCVA010000006">
    <property type="protein sequence ID" value="CAA9398516.1"/>
    <property type="molecule type" value="Genomic_DNA"/>
</dbReference>
<organism evidence="1">
    <name type="scientific">uncultured Rubrobacteraceae bacterium</name>
    <dbReference type="NCBI Taxonomy" id="349277"/>
    <lineage>
        <taxon>Bacteria</taxon>
        <taxon>Bacillati</taxon>
        <taxon>Actinomycetota</taxon>
        <taxon>Rubrobacteria</taxon>
        <taxon>Rubrobacterales</taxon>
        <taxon>Rubrobacteraceae</taxon>
        <taxon>environmental samples</taxon>
    </lineage>
</organism>
<gene>
    <name evidence="1" type="ORF">AVDCRST_MAG82-60</name>
</gene>
<reference evidence="1" key="1">
    <citation type="submission" date="2020-02" db="EMBL/GenBank/DDBJ databases">
        <authorList>
            <person name="Meier V. D."/>
        </authorList>
    </citation>
    <scope>NUCLEOTIDE SEQUENCE</scope>
    <source>
        <strain evidence="1">AVDCRST_MAG82</strain>
    </source>
</reference>
<sequence length="149" mass="17223">MTELDKAKFPELFDVIEKYSRKDYYHQDKALQIIAGTYVFMFEAEEMPDARPVVDAILEQYAYVFTTLERGNLDPLSVDAVVRVALYRDEYTEWGINRLGRILESLHRRSRNDESYLDYVEDSRVVIRGLESMVLGSALEEIVEAANGS</sequence>
<protein>
    <submittedName>
        <fullName evidence="1">Uncharacterized protein</fullName>
    </submittedName>
</protein>
<accession>A0A6J4NUG8</accession>
<dbReference type="AlphaFoldDB" id="A0A6J4NUG8"/>
<evidence type="ECO:0000313" key="1">
    <source>
        <dbReference type="EMBL" id="CAA9398516.1"/>
    </source>
</evidence>
<proteinExistence type="predicted"/>